<accession>A0A7C0WVE7</accession>
<comment type="caution">
    <text evidence="7">The sequence shown here is derived from an EMBL/GenBank/DDBJ whole genome shotgun (WGS) entry which is preliminary data.</text>
</comment>
<comment type="subcellular location">
    <subcellularLocation>
        <location evidence="1">Cell membrane</location>
        <topology evidence="1">Multi-pass membrane protein</topology>
    </subcellularLocation>
</comment>
<feature type="transmembrane region" description="Helical" evidence="6">
    <location>
        <begin position="34"/>
        <end position="64"/>
    </location>
</feature>
<evidence type="ECO:0000256" key="6">
    <source>
        <dbReference type="SAM" id="Phobius"/>
    </source>
</evidence>
<feature type="transmembrane region" description="Helical" evidence="6">
    <location>
        <begin position="76"/>
        <end position="99"/>
    </location>
</feature>
<keyword evidence="2" id="KW-1003">Cell membrane</keyword>
<organism evidence="7">
    <name type="scientific">Thermodesulforhabdus norvegica</name>
    <dbReference type="NCBI Taxonomy" id="39841"/>
    <lineage>
        <taxon>Bacteria</taxon>
        <taxon>Pseudomonadati</taxon>
        <taxon>Thermodesulfobacteriota</taxon>
        <taxon>Syntrophobacteria</taxon>
        <taxon>Syntrophobacterales</taxon>
        <taxon>Thermodesulforhabdaceae</taxon>
        <taxon>Thermodesulforhabdus</taxon>
    </lineage>
</organism>
<name>A0A7C0WVE7_9BACT</name>
<reference evidence="7" key="1">
    <citation type="journal article" date="2020" name="mSystems">
        <title>Genome- and Community-Level Interaction Insights into Carbon Utilization and Element Cycling Functions of Hydrothermarchaeota in Hydrothermal Sediment.</title>
        <authorList>
            <person name="Zhou Z."/>
            <person name="Liu Y."/>
            <person name="Xu W."/>
            <person name="Pan J."/>
            <person name="Luo Z.H."/>
            <person name="Li M."/>
        </authorList>
    </citation>
    <scope>NUCLEOTIDE SEQUENCE [LARGE SCALE GENOMIC DNA]</scope>
    <source>
        <strain evidence="7">HyVt-19</strain>
    </source>
</reference>
<protein>
    <submittedName>
        <fullName evidence="7">Branched-chain amino acid ABC transporter permease</fullName>
    </submittedName>
</protein>
<dbReference type="GO" id="GO:0005886">
    <property type="term" value="C:plasma membrane"/>
    <property type="evidence" value="ECO:0007669"/>
    <property type="project" value="UniProtKB-SubCell"/>
</dbReference>
<evidence type="ECO:0000256" key="4">
    <source>
        <dbReference type="ARBA" id="ARBA00022989"/>
    </source>
</evidence>
<feature type="transmembrane region" description="Helical" evidence="6">
    <location>
        <begin position="279"/>
        <end position="296"/>
    </location>
</feature>
<sequence length="319" mass="34999">MKFNRKRFYLAAVPIFFLVPLILNPYWVDVLNSIGLYALLGLSLNLIVGYAGLFNLGHAAFYAVGAYTSAILNTTYHIPILLLLPVAGLAAGIFALIVARPIIHLRGDYLCIVTIGVGEIVRIALINDVFGITGGANGIFGIARPRIFGMVIRTPHQFFYLIWLFVAITVFLFYRLEDSRVGRALNYIREDEVAAEACGINVAHYKLISFVVGATWAGMAGNIFAAKMTIISPESFSFWESVLMFTLIILGGAGSIEGVLLGAFLIIGLPEIFRELSNARMLFFGAAMIAMMIFRPEGLIPPVPKKYRVFSGTDRGETT</sequence>
<feature type="transmembrane region" description="Helical" evidence="6">
    <location>
        <begin position="207"/>
        <end position="230"/>
    </location>
</feature>
<evidence type="ECO:0000256" key="3">
    <source>
        <dbReference type="ARBA" id="ARBA00022692"/>
    </source>
</evidence>
<dbReference type="CDD" id="cd06581">
    <property type="entry name" value="TM_PBP1_LivM_like"/>
    <property type="match status" value="1"/>
</dbReference>
<dbReference type="PANTHER" id="PTHR30482:SF10">
    <property type="entry name" value="HIGH-AFFINITY BRANCHED-CHAIN AMINO ACID TRANSPORT PROTEIN BRAE"/>
    <property type="match status" value="1"/>
</dbReference>
<dbReference type="Pfam" id="PF02653">
    <property type="entry name" value="BPD_transp_2"/>
    <property type="match status" value="1"/>
</dbReference>
<feature type="transmembrane region" description="Helical" evidence="6">
    <location>
        <begin position="7"/>
        <end position="28"/>
    </location>
</feature>
<feature type="transmembrane region" description="Helical" evidence="6">
    <location>
        <begin position="242"/>
        <end position="267"/>
    </location>
</feature>
<dbReference type="EMBL" id="DQZW01000286">
    <property type="protein sequence ID" value="HDL90455.1"/>
    <property type="molecule type" value="Genomic_DNA"/>
</dbReference>
<keyword evidence="5 6" id="KW-0472">Membrane</keyword>
<evidence type="ECO:0000256" key="2">
    <source>
        <dbReference type="ARBA" id="ARBA00022475"/>
    </source>
</evidence>
<evidence type="ECO:0000313" key="7">
    <source>
        <dbReference type="EMBL" id="HDL90455.1"/>
    </source>
</evidence>
<gene>
    <name evidence="7" type="ORF">ENG14_06085</name>
</gene>
<dbReference type="GO" id="GO:0015658">
    <property type="term" value="F:branched-chain amino acid transmembrane transporter activity"/>
    <property type="evidence" value="ECO:0007669"/>
    <property type="project" value="InterPro"/>
</dbReference>
<dbReference type="InterPro" id="IPR043428">
    <property type="entry name" value="LivM-like"/>
</dbReference>
<feature type="transmembrane region" description="Helical" evidence="6">
    <location>
        <begin position="158"/>
        <end position="176"/>
    </location>
</feature>
<dbReference type="InterPro" id="IPR001851">
    <property type="entry name" value="ABC_transp_permease"/>
</dbReference>
<proteinExistence type="predicted"/>
<evidence type="ECO:0000256" key="1">
    <source>
        <dbReference type="ARBA" id="ARBA00004651"/>
    </source>
</evidence>
<keyword evidence="3 6" id="KW-0812">Transmembrane</keyword>
<dbReference type="PANTHER" id="PTHR30482">
    <property type="entry name" value="HIGH-AFFINITY BRANCHED-CHAIN AMINO ACID TRANSPORT SYSTEM PERMEASE"/>
    <property type="match status" value="1"/>
</dbReference>
<dbReference type="AlphaFoldDB" id="A0A7C0WVE7"/>
<dbReference type="Proteomes" id="UP000886355">
    <property type="component" value="Unassembled WGS sequence"/>
</dbReference>
<evidence type="ECO:0000256" key="5">
    <source>
        <dbReference type="ARBA" id="ARBA00023136"/>
    </source>
</evidence>
<keyword evidence="4 6" id="KW-1133">Transmembrane helix</keyword>